<reference evidence="1 2" key="3">
    <citation type="submission" date="2023-06" db="EMBL/GenBank/DDBJ databases">
        <authorList>
            <person name="Zeman M."/>
            <person name="Kubasova T."/>
            <person name="Jahodarova E."/>
            <person name="Nykrynova M."/>
            <person name="Rychlik I."/>
        </authorList>
    </citation>
    <scope>NUCLEOTIDE SEQUENCE [LARGE SCALE GENOMIC DNA]</scope>
    <source>
        <strain evidence="1 2">105_WCHN</strain>
    </source>
</reference>
<sequence>MARPDMARAFSGVMGAATAGFQADFSLNQFNLNHRLQVLSRYSASADGNCDYVDYWFVPITTESEENRGNLDGYRLANGQSLVVSGWHATNRAQLETHHFLILYDQTANQQTGVVVATTVARPDVARAYPSIGAVGRSGFTGSFDLQQLNLVAGHTYAVVSRYSTSDQGNGSQGQYTDYWFSPLTLNQQGAWLDSVKMTTNGLQVAGWMASDRAINQPYAFVIVLNNWREVGRSRLNLVARPDVAQQLGQVYNSQHSGFTQLVEFNPAAITGTMQVILRFADD</sequence>
<dbReference type="Proteomes" id="UP001529423">
    <property type="component" value="Unassembled WGS sequence"/>
</dbReference>
<evidence type="ECO:0000313" key="2">
    <source>
        <dbReference type="Proteomes" id="UP001529423"/>
    </source>
</evidence>
<accession>A0ABT7VLW9</accession>
<protein>
    <submittedName>
        <fullName evidence="1">Uncharacterized protein</fullName>
    </submittedName>
</protein>
<reference evidence="1 2" key="2">
    <citation type="submission" date="2023-06" db="EMBL/GenBank/DDBJ databases">
        <title>Identification and characterization of horizontal gene transfer across gut microbiota members of farm animals based on homology search.</title>
        <authorList>
            <person name="Schwarzerova J."/>
            <person name="Nykrynova M."/>
            <person name="Jureckova K."/>
            <person name="Cejkova D."/>
            <person name="Rychlik I."/>
        </authorList>
    </citation>
    <scope>NUCLEOTIDE SEQUENCE [LARGE SCALE GENOMIC DNA]</scope>
    <source>
        <strain evidence="1 2">105_WCHN</strain>
    </source>
</reference>
<evidence type="ECO:0000313" key="1">
    <source>
        <dbReference type="EMBL" id="MDM8333728.1"/>
    </source>
</evidence>
<reference evidence="2" key="1">
    <citation type="submission" date="2023-06" db="EMBL/GenBank/DDBJ databases">
        <title>Identification and characterization of horizontal gene transfer across gut microbiota members of farm animals based on homology search.</title>
        <authorList>
            <person name="Zeman M."/>
            <person name="Kubasova T."/>
            <person name="Jahodarova E."/>
            <person name="Nykrynova M."/>
            <person name="Rychlik I."/>
        </authorList>
    </citation>
    <scope>NUCLEOTIDE SEQUENCE [LARGE SCALE GENOMIC DNA]</scope>
    <source>
        <strain evidence="2">105_WCHN</strain>
    </source>
</reference>
<dbReference type="RefSeq" id="WP_289559749.1">
    <property type="nucleotide sequence ID" value="NZ_JAUDEO010000016.1"/>
</dbReference>
<name>A0ABT7VLW9_9LACO</name>
<keyword evidence="2" id="KW-1185">Reference proteome</keyword>
<gene>
    <name evidence="1" type="ORF">QUW46_03950</name>
</gene>
<proteinExistence type="predicted"/>
<comment type="caution">
    <text evidence="1">The sequence shown here is derived from an EMBL/GenBank/DDBJ whole genome shotgun (WGS) entry which is preliminary data.</text>
</comment>
<dbReference type="EMBL" id="JAUDEO010000016">
    <property type="protein sequence ID" value="MDM8333728.1"/>
    <property type="molecule type" value="Genomic_DNA"/>
</dbReference>
<organism evidence="1 2">
    <name type="scientific">Limosilactobacillus panis</name>
    <dbReference type="NCBI Taxonomy" id="47493"/>
    <lineage>
        <taxon>Bacteria</taxon>
        <taxon>Bacillati</taxon>
        <taxon>Bacillota</taxon>
        <taxon>Bacilli</taxon>
        <taxon>Lactobacillales</taxon>
        <taxon>Lactobacillaceae</taxon>
        <taxon>Limosilactobacillus</taxon>
    </lineage>
</organism>